<sequence length="246" mass="26998">MHAITDPLLTTYPTSVPVTSAVSANVFVDCTSSADKSLTFVWQLHVQIDAPKDVVLPYVRHHIVAPLSGAGDPDPCWTPLDAESDFPPLARPAASMSVKSFYELPSEVLEVMFEFMDSTSLGHVTTTNHALHRLLETSSVWKLQVRARFGVIVEAFPVLPSPSWRSIFTNLMCDVPALVQASPQDILTVVNRPPMYAMDAAAKPVREEILLMAALRRYPAHLTLIQLYVGLLVRPSAPDTLIDGVN</sequence>
<protein>
    <recommendedName>
        <fullName evidence="1">F-box domain-containing protein</fullName>
    </recommendedName>
</protein>
<evidence type="ECO:0000313" key="3">
    <source>
        <dbReference type="EMBL" id="RQM19139.1"/>
    </source>
</evidence>
<dbReference type="Gene3D" id="1.20.1280.50">
    <property type="match status" value="1"/>
</dbReference>
<dbReference type="GeneID" id="20805090"/>
<feature type="domain" description="F-box" evidence="1">
    <location>
        <begin position="98"/>
        <end position="144"/>
    </location>
</feature>
<dbReference type="STRING" id="112090.W4H159"/>
<dbReference type="VEuPathDB" id="FungiDB:H257_03094"/>
<dbReference type="EMBL" id="KI913118">
    <property type="protein sequence ID" value="ETV85326.1"/>
    <property type="molecule type" value="Genomic_DNA"/>
</dbReference>
<dbReference type="SUPFAM" id="SSF81383">
    <property type="entry name" value="F-box domain"/>
    <property type="match status" value="1"/>
</dbReference>
<keyword evidence="4" id="KW-1185">Reference proteome</keyword>
<evidence type="ECO:0000313" key="4">
    <source>
        <dbReference type="Proteomes" id="UP000284702"/>
    </source>
</evidence>
<dbReference type="PROSITE" id="PS50181">
    <property type="entry name" value="FBOX"/>
    <property type="match status" value="1"/>
</dbReference>
<evidence type="ECO:0000313" key="2">
    <source>
        <dbReference type="EMBL" id="ETV85326.1"/>
    </source>
</evidence>
<reference evidence="2" key="1">
    <citation type="submission" date="2013-12" db="EMBL/GenBank/DDBJ databases">
        <title>The Genome Sequence of Aphanomyces astaci APO3.</title>
        <authorList>
            <consortium name="The Broad Institute Genomics Platform"/>
            <person name="Russ C."/>
            <person name="Tyler B."/>
            <person name="van West P."/>
            <person name="Dieguez-Uribeondo J."/>
            <person name="Young S.K."/>
            <person name="Zeng Q."/>
            <person name="Gargeya S."/>
            <person name="Fitzgerald M."/>
            <person name="Abouelleil A."/>
            <person name="Alvarado L."/>
            <person name="Chapman S.B."/>
            <person name="Gainer-Dewar J."/>
            <person name="Goldberg J."/>
            <person name="Griggs A."/>
            <person name="Gujja S."/>
            <person name="Hansen M."/>
            <person name="Howarth C."/>
            <person name="Imamovic A."/>
            <person name="Ireland A."/>
            <person name="Larimer J."/>
            <person name="McCowan C."/>
            <person name="Murphy C."/>
            <person name="Pearson M."/>
            <person name="Poon T.W."/>
            <person name="Priest M."/>
            <person name="Roberts A."/>
            <person name="Saif S."/>
            <person name="Shea T."/>
            <person name="Sykes S."/>
            <person name="Wortman J."/>
            <person name="Nusbaum C."/>
            <person name="Birren B."/>
        </authorList>
    </citation>
    <scope>NUCLEOTIDE SEQUENCE [LARGE SCALE GENOMIC DNA]</scope>
    <source>
        <strain evidence="2">APO3</strain>
    </source>
</reference>
<name>W4H159_APHAT</name>
<gene>
    <name evidence="3" type="ORF">B5M09_001421</name>
    <name evidence="2" type="ORF">H257_03094</name>
</gene>
<dbReference type="InterPro" id="IPR036047">
    <property type="entry name" value="F-box-like_dom_sf"/>
</dbReference>
<organism evidence="2">
    <name type="scientific">Aphanomyces astaci</name>
    <name type="common">Crayfish plague agent</name>
    <dbReference type="NCBI Taxonomy" id="112090"/>
    <lineage>
        <taxon>Eukaryota</taxon>
        <taxon>Sar</taxon>
        <taxon>Stramenopiles</taxon>
        <taxon>Oomycota</taxon>
        <taxon>Saprolegniomycetes</taxon>
        <taxon>Saprolegniales</taxon>
        <taxon>Verrucalvaceae</taxon>
        <taxon>Aphanomyces</taxon>
    </lineage>
</organism>
<dbReference type="AlphaFoldDB" id="W4H159"/>
<dbReference type="OrthoDB" id="152766at2759"/>
<evidence type="ECO:0000259" key="1">
    <source>
        <dbReference type="PROSITE" id="PS50181"/>
    </source>
</evidence>
<accession>W4H159</accession>
<dbReference type="RefSeq" id="XP_009825344.1">
    <property type="nucleotide sequence ID" value="XM_009827042.1"/>
</dbReference>
<proteinExistence type="predicted"/>
<reference evidence="3 4" key="2">
    <citation type="submission" date="2018-07" db="EMBL/GenBank/DDBJ databases">
        <title>Annotation of Aphanomyces astaci genome assembly.</title>
        <authorList>
            <person name="Studholme D.J."/>
        </authorList>
    </citation>
    <scope>NUCLEOTIDE SEQUENCE [LARGE SCALE GENOMIC DNA]</scope>
    <source>
        <strain evidence="3">Pc</strain>
    </source>
</reference>
<dbReference type="EMBL" id="MZMZ02004628">
    <property type="protein sequence ID" value="RQM19139.1"/>
    <property type="molecule type" value="Genomic_DNA"/>
</dbReference>
<dbReference type="Proteomes" id="UP000284702">
    <property type="component" value="Unassembled WGS sequence"/>
</dbReference>
<dbReference type="InterPro" id="IPR001810">
    <property type="entry name" value="F-box_dom"/>
</dbReference>